<name>A0A3A1UZK8_9BACL</name>
<dbReference type="RefSeq" id="WP_119599821.1">
    <property type="nucleotide sequence ID" value="NZ_QXQA01000006.1"/>
</dbReference>
<dbReference type="EMBL" id="QXQA01000006">
    <property type="protein sequence ID" value="RIX52612.1"/>
    <property type="molecule type" value="Genomic_DNA"/>
</dbReference>
<evidence type="ECO:0000313" key="1">
    <source>
        <dbReference type="EMBL" id="RIX52612.1"/>
    </source>
</evidence>
<dbReference type="OrthoDB" id="1495225at2"/>
<sequence>MEGSYELIAGSYNPFVTLSSHLLVIQSKDVIVSISPDTACGVSLFHPVFQKYYELGRTGSRIWELIQEPVTVGQVVSELLDEYEIDRLTCETEVFSFLVKLSEHKLIWFGM</sequence>
<keyword evidence="2" id="KW-1185">Reference proteome</keyword>
<evidence type="ECO:0000313" key="2">
    <source>
        <dbReference type="Proteomes" id="UP000266482"/>
    </source>
</evidence>
<dbReference type="Gene3D" id="1.10.10.1150">
    <property type="entry name" value="Coenzyme PQQ synthesis protein D (PqqD)"/>
    <property type="match status" value="1"/>
</dbReference>
<dbReference type="InterPro" id="IPR008792">
    <property type="entry name" value="PQQD"/>
</dbReference>
<dbReference type="InterPro" id="IPR041881">
    <property type="entry name" value="PqqD_sf"/>
</dbReference>
<accession>A0A3A1UZK8</accession>
<comment type="caution">
    <text evidence="1">The sequence shown here is derived from an EMBL/GenBank/DDBJ whole genome shotgun (WGS) entry which is preliminary data.</text>
</comment>
<organism evidence="1 2">
    <name type="scientific">Paenibacillus nanensis</name>
    <dbReference type="NCBI Taxonomy" id="393251"/>
    <lineage>
        <taxon>Bacteria</taxon>
        <taxon>Bacillati</taxon>
        <taxon>Bacillota</taxon>
        <taxon>Bacilli</taxon>
        <taxon>Bacillales</taxon>
        <taxon>Paenibacillaceae</taxon>
        <taxon>Paenibacillus</taxon>
    </lineage>
</organism>
<proteinExistence type="predicted"/>
<reference evidence="1 2" key="1">
    <citation type="submission" date="2018-09" db="EMBL/GenBank/DDBJ databases">
        <title>Paenibacillus aracenensis nov. sp. isolated from a cave in southern Spain.</title>
        <authorList>
            <person name="Jurado V."/>
            <person name="Gutierrez-Patricio S."/>
            <person name="Gonzalez-Pimentel J.L."/>
            <person name="Miller A.Z."/>
            <person name="Laiz L."/>
            <person name="Saiz-Jimenez C."/>
        </authorList>
    </citation>
    <scope>NUCLEOTIDE SEQUENCE [LARGE SCALE GENOMIC DNA]</scope>
    <source>
        <strain evidence="1 2">DSM 22867</strain>
    </source>
</reference>
<dbReference type="AlphaFoldDB" id="A0A3A1UZK8"/>
<dbReference type="Pfam" id="PF05402">
    <property type="entry name" value="PqqD"/>
    <property type="match status" value="1"/>
</dbReference>
<gene>
    <name evidence="1" type="ORF">D3P08_11350</name>
</gene>
<protein>
    <submittedName>
        <fullName evidence="1">PqqD family protein</fullName>
    </submittedName>
</protein>
<dbReference type="Proteomes" id="UP000266482">
    <property type="component" value="Unassembled WGS sequence"/>
</dbReference>